<feature type="non-terminal residue" evidence="2">
    <location>
        <position position="1"/>
    </location>
</feature>
<keyword evidence="3" id="KW-1185">Reference proteome</keyword>
<keyword evidence="1" id="KW-1133">Transmembrane helix</keyword>
<name>A0AAV5T5R7_9BILA</name>
<feature type="transmembrane region" description="Helical" evidence="1">
    <location>
        <begin position="6"/>
        <end position="25"/>
    </location>
</feature>
<feature type="non-terminal residue" evidence="2">
    <location>
        <position position="66"/>
    </location>
</feature>
<keyword evidence="1" id="KW-0812">Transmembrane</keyword>
<reference evidence="2" key="1">
    <citation type="submission" date="2023-10" db="EMBL/GenBank/DDBJ databases">
        <title>Genome assembly of Pristionchus species.</title>
        <authorList>
            <person name="Yoshida K."/>
            <person name="Sommer R.J."/>
        </authorList>
    </citation>
    <scope>NUCLEOTIDE SEQUENCE</scope>
    <source>
        <strain evidence="2">RS0144</strain>
    </source>
</reference>
<evidence type="ECO:0000256" key="1">
    <source>
        <dbReference type="SAM" id="Phobius"/>
    </source>
</evidence>
<gene>
    <name evidence="2" type="ORF">PENTCL1PPCAC_10054</name>
</gene>
<evidence type="ECO:0000313" key="2">
    <source>
        <dbReference type="EMBL" id="GMS87879.1"/>
    </source>
</evidence>
<sequence length="66" mass="7884">INSWTWTILSVINQIPVVLFSVYAMRQFHSRLNLDHSEREYLDSLDDLLQDVNVYHIFVVNRHRVG</sequence>
<evidence type="ECO:0000313" key="3">
    <source>
        <dbReference type="Proteomes" id="UP001432027"/>
    </source>
</evidence>
<keyword evidence="1" id="KW-0472">Membrane</keyword>
<evidence type="ECO:0008006" key="4">
    <source>
        <dbReference type="Google" id="ProtNLM"/>
    </source>
</evidence>
<proteinExistence type="predicted"/>
<dbReference type="EMBL" id="BTSX01000003">
    <property type="protein sequence ID" value="GMS87879.1"/>
    <property type="molecule type" value="Genomic_DNA"/>
</dbReference>
<organism evidence="2 3">
    <name type="scientific">Pristionchus entomophagus</name>
    <dbReference type="NCBI Taxonomy" id="358040"/>
    <lineage>
        <taxon>Eukaryota</taxon>
        <taxon>Metazoa</taxon>
        <taxon>Ecdysozoa</taxon>
        <taxon>Nematoda</taxon>
        <taxon>Chromadorea</taxon>
        <taxon>Rhabditida</taxon>
        <taxon>Rhabditina</taxon>
        <taxon>Diplogasteromorpha</taxon>
        <taxon>Diplogasteroidea</taxon>
        <taxon>Neodiplogasteridae</taxon>
        <taxon>Pristionchus</taxon>
    </lineage>
</organism>
<protein>
    <recommendedName>
        <fullName evidence="4">G protein-coupled receptor</fullName>
    </recommendedName>
</protein>
<dbReference type="AlphaFoldDB" id="A0AAV5T5R7"/>
<accession>A0AAV5T5R7</accession>
<dbReference type="Proteomes" id="UP001432027">
    <property type="component" value="Unassembled WGS sequence"/>
</dbReference>
<comment type="caution">
    <text evidence="2">The sequence shown here is derived from an EMBL/GenBank/DDBJ whole genome shotgun (WGS) entry which is preliminary data.</text>
</comment>